<keyword evidence="1" id="KW-1185">Reference proteome</keyword>
<organism evidence="1 2">
    <name type="scientific">Plectus sambesii</name>
    <dbReference type="NCBI Taxonomy" id="2011161"/>
    <lineage>
        <taxon>Eukaryota</taxon>
        <taxon>Metazoa</taxon>
        <taxon>Ecdysozoa</taxon>
        <taxon>Nematoda</taxon>
        <taxon>Chromadorea</taxon>
        <taxon>Plectida</taxon>
        <taxon>Plectina</taxon>
        <taxon>Plectoidea</taxon>
        <taxon>Plectidae</taxon>
        <taxon>Plectus</taxon>
    </lineage>
</organism>
<sequence>MDAGKVVDSVAREIYERGWAVNQAVEVGEPGESAPVVQSRIVISHRANDAINFGTAAVDQFMWEAAPADDQRNTIAVRGAFDLKCGRFASHAAVPARQHSAAVFGRERSLVQSPLSNTLLPEQFTVLLHQTPSCAHSFELLCLVCAFYSLVTTHCPASLQGISESFVGRKLIAQCCDRTLPFSAASTTEWLRPEIQLDCGQTDVLPPLSAYHLRS</sequence>
<dbReference type="Proteomes" id="UP000887566">
    <property type="component" value="Unplaced"/>
</dbReference>
<proteinExistence type="predicted"/>
<evidence type="ECO:0000313" key="1">
    <source>
        <dbReference type="Proteomes" id="UP000887566"/>
    </source>
</evidence>
<protein>
    <submittedName>
        <fullName evidence="2">Uncharacterized protein</fullName>
    </submittedName>
</protein>
<dbReference type="WBParaSite" id="PSAMB.scaffold31size108074.g826.t1">
    <property type="protein sequence ID" value="PSAMB.scaffold31size108074.g826.t1"/>
    <property type="gene ID" value="PSAMB.scaffold31size108074.g826"/>
</dbReference>
<dbReference type="AlphaFoldDB" id="A0A914W473"/>
<evidence type="ECO:0000313" key="2">
    <source>
        <dbReference type="WBParaSite" id="PSAMB.scaffold31size108074.g826.t1"/>
    </source>
</evidence>
<name>A0A914W473_9BILA</name>
<accession>A0A914W473</accession>
<reference evidence="2" key="1">
    <citation type="submission" date="2022-11" db="UniProtKB">
        <authorList>
            <consortium name="WormBaseParasite"/>
        </authorList>
    </citation>
    <scope>IDENTIFICATION</scope>
</reference>